<protein>
    <submittedName>
        <fullName evidence="8">Thioredoxin domain-containing protein</fullName>
    </submittedName>
</protein>
<evidence type="ECO:0000256" key="5">
    <source>
        <dbReference type="ARBA" id="ARBA00023284"/>
    </source>
</evidence>
<dbReference type="GO" id="GO:0016491">
    <property type="term" value="F:oxidoreductase activity"/>
    <property type="evidence" value="ECO:0007669"/>
    <property type="project" value="UniProtKB-KW"/>
</dbReference>
<proteinExistence type="inferred from homology"/>
<keyword evidence="5" id="KW-0676">Redox-active center</keyword>
<dbReference type="EMBL" id="WNHB01000028">
    <property type="protein sequence ID" value="MTT33153.1"/>
    <property type="molecule type" value="Genomic_DNA"/>
</dbReference>
<dbReference type="AlphaFoldDB" id="A0A6N8CV70"/>
<keyword evidence="6" id="KW-0812">Transmembrane</keyword>
<dbReference type="Proteomes" id="UP000440978">
    <property type="component" value="Unassembled WGS sequence"/>
</dbReference>
<keyword evidence="2" id="KW-0732">Signal</keyword>
<feature type="domain" description="Thioredoxin" evidence="7">
    <location>
        <begin position="50"/>
        <end position="193"/>
    </location>
</feature>
<name>A0A6N8CV70_9BACI</name>
<evidence type="ECO:0000256" key="3">
    <source>
        <dbReference type="ARBA" id="ARBA00023002"/>
    </source>
</evidence>
<accession>A0A6N8CV70</accession>
<evidence type="ECO:0000256" key="4">
    <source>
        <dbReference type="ARBA" id="ARBA00023157"/>
    </source>
</evidence>
<evidence type="ECO:0000256" key="1">
    <source>
        <dbReference type="ARBA" id="ARBA00005791"/>
    </source>
</evidence>
<evidence type="ECO:0000313" key="8">
    <source>
        <dbReference type="EMBL" id="MTT33153.1"/>
    </source>
</evidence>
<evidence type="ECO:0000313" key="9">
    <source>
        <dbReference type="Proteomes" id="UP000440978"/>
    </source>
</evidence>
<feature type="transmembrane region" description="Helical" evidence="6">
    <location>
        <begin position="24"/>
        <end position="44"/>
    </location>
</feature>
<dbReference type="SUPFAM" id="SSF52833">
    <property type="entry name" value="Thioredoxin-like"/>
    <property type="match status" value="1"/>
</dbReference>
<dbReference type="InterPro" id="IPR036249">
    <property type="entry name" value="Thioredoxin-like_sf"/>
</dbReference>
<comment type="similarity">
    <text evidence="1">Belongs to the thioredoxin family. DsbA subfamily.</text>
</comment>
<comment type="caution">
    <text evidence="8">The sequence shown here is derived from an EMBL/GenBank/DDBJ whole genome shotgun (WGS) entry which is preliminary data.</text>
</comment>
<dbReference type="Pfam" id="PF13462">
    <property type="entry name" value="Thioredoxin_4"/>
    <property type="match status" value="1"/>
</dbReference>
<dbReference type="OrthoDB" id="117402at2"/>
<evidence type="ECO:0000256" key="2">
    <source>
        <dbReference type="ARBA" id="ARBA00022729"/>
    </source>
</evidence>
<dbReference type="InterPro" id="IPR012336">
    <property type="entry name" value="Thioredoxin-like_fold"/>
</dbReference>
<keyword evidence="3" id="KW-0560">Oxidoreductase</keyword>
<dbReference type="InterPro" id="IPR013766">
    <property type="entry name" value="Thioredoxin_domain"/>
</dbReference>
<keyword evidence="4" id="KW-1015">Disulfide bond</keyword>
<dbReference type="RefSeq" id="WP_155221011.1">
    <property type="nucleotide sequence ID" value="NZ_WNHB01000028.1"/>
</dbReference>
<dbReference type="PANTHER" id="PTHR13887">
    <property type="entry name" value="GLUTATHIONE S-TRANSFERASE KAPPA"/>
    <property type="match status" value="1"/>
</dbReference>
<keyword evidence="6" id="KW-1133">Transmembrane helix</keyword>
<dbReference type="PROSITE" id="PS51352">
    <property type="entry name" value="THIOREDOXIN_2"/>
    <property type="match status" value="1"/>
</dbReference>
<evidence type="ECO:0000256" key="6">
    <source>
        <dbReference type="SAM" id="Phobius"/>
    </source>
</evidence>
<sequence>MSNKKKQKNHYEQEKAVRRKQRQIVVISTALVIILLVAIIGIVLKTQQSSQPNENQNNQSSQETPSINYKEQPIMGSTDAPVKLVEFGDYRCPYCKEFDEKIVPKIKKDFIDNGKVSFTFINYTILGKGSQLAANAAEMIYHQYPDSFWDFHKALYAAQGDEKKEWVTKDLLTSIAKKTVPSLDEKNYKQTLDDLSYQNNVIQDYNLAKSMKVKVVPSLFIDGKLVNNPLDYHIVKEAINNALKQGNE</sequence>
<evidence type="ECO:0000259" key="7">
    <source>
        <dbReference type="PROSITE" id="PS51352"/>
    </source>
</evidence>
<organism evidence="8 9">
    <name type="scientific">Terrilactibacillus tamarindi</name>
    <dbReference type="NCBI Taxonomy" id="2599694"/>
    <lineage>
        <taxon>Bacteria</taxon>
        <taxon>Bacillati</taxon>
        <taxon>Bacillota</taxon>
        <taxon>Bacilli</taxon>
        <taxon>Bacillales</taxon>
        <taxon>Bacillaceae</taxon>
        <taxon>Terrilactibacillus</taxon>
    </lineage>
</organism>
<dbReference type="PANTHER" id="PTHR13887:SF14">
    <property type="entry name" value="DISULFIDE BOND FORMATION PROTEIN D"/>
    <property type="match status" value="1"/>
</dbReference>
<keyword evidence="9" id="KW-1185">Reference proteome</keyword>
<reference evidence="8 9" key="1">
    <citation type="submission" date="2019-11" db="EMBL/GenBank/DDBJ databases">
        <title>Terrilactibacillus tamarindus sp. nov. BCM23-1 isolated from bark of Tamarindus indica.</title>
        <authorList>
            <person name="Kingkaew E."/>
            <person name="Tanasupawat S."/>
        </authorList>
    </citation>
    <scope>NUCLEOTIDE SEQUENCE [LARGE SCALE GENOMIC DNA]</scope>
    <source>
        <strain evidence="8 9">BCM23-1</strain>
    </source>
</reference>
<gene>
    <name evidence="8" type="ORF">GMB86_14205</name>
</gene>
<keyword evidence="6" id="KW-0472">Membrane</keyword>
<dbReference type="Gene3D" id="3.40.30.10">
    <property type="entry name" value="Glutaredoxin"/>
    <property type="match status" value="1"/>
</dbReference>